<evidence type="ECO:0000256" key="2">
    <source>
        <dbReference type="ARBA" id="ARBA00022771"/>
    </source>
</evidence>
<accession>A0ABP0LB95</accession>
<dbReference type="Proteomes" id="UP001642464">
    <property type="component" value="Unassembled WGS sequence"/>
</dbReference>
<protein>
    <submittedName>
        <fullName evidence="6">Zinc finger AN1 domain-containing stress-associated protein 12 (AtSAP12)</fullName>
    </submittedName>
</protein>
<keyword evidence="7" id="KW-1185">Reference proteome</keyword>
<feature type="domain" description="AN1-type" evidence="5">
    <location>
        <begin position="5"/>
        <end position="53"/>
    </location>
</feature>
<dbReference type="Gene3D" id="4.10.1110.10">
    <property type="entry name" value="AN1-like Zinc finger"/>
    <property type="match status" value="2"/>
</dbReference>
<gene>
    <name evidence="6" type="ORF">SCF082_LOCUS21335</name>
</gene>
<dbReference type="PANTHER" id="PTHR14677">
    <property type="entry name" value="ARSENITE INDUCUBLE RNA ASSOCIATED PROTEIN AIP-1-RELATED"/>
    <property type="match status" value="1"/>
</dbReference>
<reference evidence="6 7" key="1">
    <citation type="submission" date="2024-02" db="EMBL/GenBank/DDBJ databases">
        <authorList>
            <person name="Chen Y."/>
            <person name="Shah S."/>
            <person name="Dougan E. K."/>
            <person name="Thang M."/>
            <person name="Chan C."/>
        </authorList>
    </citation>
    <scope>NUCLEOTIDE SEQUENCE [LARGE SCALE GENOMIC DNA]</scope>
</reference>
<comment type="caution">
    <text evidence="6">The sequence shown here is derived from an EMBL/GenBank/DDBJ whole genome shotgun (WGS) entry which is preliminary data.</text>
</comment>
<name>A0ABP0LB95_9DINO</name>
<evidence type="ECO:0000256" key="4">
    <source>
        <dbReference type="PROSITE-ProRule" id="PRU00449"/>
    </source>
</evidence>
<evidence type="ECO:0000259" key="5">
    <source>
        <dbReference type="PROSITE" id="PS51039"/>
    </source>
</evidence>
<dbReference type="InterPro" id="IPR000058">
    <property type="entry name" value="Znf_AN1"/>
</dbReference>
<dbReference type="EMBL" id="CAXAMM010015113">
    <property type="protein sequence ID" value="CAK9035527.1"/>
    <property type="molecule type" value="Genomic_DNA"/>
</dbReference>
<keyword evidence="2 4" id="KW-0863">Zinc-finger</keyword>
<keyword evidence="1" id="KW-0479">Metal-binding</keyword>
<dbReference type="InterPro" id="IPR035896">
    <property type="entry name" value="AN1-like_Znf"/>
</dbReference>
<evidence type="ECO:0000256" key="1">
    <source>
        <dbReference type="ARBA" id="ARBA00022723"/>
    </source>
</evidence>
<organism evidence="6 7">
    <name type="scientific">Durusdinium trenchii</name>
    <dbReference type="NCBI Taxonomy" id="1381693"/>
    <lineage>
        <taxon>Eukaryota</taxon>
        <taxon>Sar</taxon>
        <taxon>Alveolata</taxon>
        <taxon>Dinophyceae</taxon>
        <taxon>Suessiales</taxon>
        <taxon>Symbiodiniaceae</taxon>
        <taxon>Durusdinium</taxon>
    </lineage>
</organism>
<dbReference type="SMART" id="SM00154">
    <property type="entry name" value="ZnF_AN1"/>
    <property type="match status" value="2"/>
</dbReference>
<dbReference type="PANTHER" id="PTHR14677:SF20">
    <property type="entry name" value="ZINC FINGER AN1-TYPE CONTAINING 2A-RELATED"/>
    <property type="match status" value="1"/>
</dbReference>
<sequence length="159" mass="17706">MAHFSDCGKHCSDPYCKQKDMLPFECDACGKTFCAQHFKYDAHQCPHGNTTKDRRVIVCPLCDMALPCDAKDEQSSVHVFDRHVASGACAPSVKTKPRCPVKGCREKLTFSNSCQCGSCGLKVCLKHRFEDQHECRPTCRQSAGAFGSSLMQQLQRLVK</sequence>
<dbReference type="Pfam" id="PF01428">
    <property type="entry name" value="zf-AN1"/>
    <property type="match status" value="2"/>
</dbReference>
<evidence type="ECO:0000313" key="6">
    <source>
        <dbReference type="EMBL" id="CAK9035527.1"/>
    </source>
</evidence>
<evidence type="ECO:0000256" key="3">
    <source>
        <dbReference type="ARBA" id="ARBA00022833"/>
    </source>
</evidence>
<keyword evidence="3" id="KW-0862">Zinc</keyword>
<dbReference type="SUPFAM" id="SSF118310">
    <property type="entry name" value="AN1-like Zinc finger"/>
    <property type="match status" value="2"/>
</dbReference>
<feature type="domain" description="AN1-type" evidence="5">
    <location>
        <begin position="93"/>
        <end position="143"/>
    </location>
</feature>
<dbReference type="PROSITE" id="PS51039">
    <property type="entry name" value="ZF_AN1"/>
    <property type="match status" value="2"/>
</dbReference>
<proteinExistence type="predicted"/>
<evidence type="ECO:0000313" key="7">
    <source>
        <dbReference type="Proteomes" id="UP001642464"/>
    </source>
</evidence>